<dbReference type="NCBIfam" id="TIGR00614">
    <property type="entry name" value="recQ_fam"/>
    <property type="match status" value="1"/>
</dbReference>
<dbReference type="Gene3D" id="1.10.10.10">
    <property type="entry name" value="Winged helix-like DNA-binding domain superfamily/Winged helix DNA-binding domain"/>
    <property type="match status" value="1"/>
</dbReference>
<dbReference type="GO" id="GO:0003677">
    <property type="term" value="F:DNA binding"/>
    <property type="evidence" value="ECO:0007669"/>
    <property type="project" value="UniProtKB-KW"/>
</dbReference>
<dbReference type="GO" id="GO:0005634">
    <property type="term" value="C:nucleus"/>
    <property type="evidence" value="ECO:0007669"/>
    <property type="project" value="UniProtKB-SubCell"/>
</dbReference>
<dbReference type="EC" id="5.6.2.4" evidence="10"/>
<feature type="coiled-coil region" evidence="11">
    <location>
        <begin position="5"/>
        <end position="39"/>
    </location>
</feature>
<comment type="catalytic activity">
    <reaction evidence="9 10">
        <text>Couples ATP hydrolysis with the unwinding of duplex DNA by translocating in the 3'-5' direction.</text>
        <dbReference type="EC" id="5.6.2.4"/>
    </reaction>
</comment>
<evidence type="ECO:0000256" key="2">
    <source>
        <dbReference type="ARBA" id="ARBA00022723"/>
    </source>
</evidence>
<evidence type="ECO:0000256" key="6">
    <source>
        <dbReference type="ARBA" id="ARBA00022840"/>
    </source>
</evidence>
<dbReference type="AlphaFoldDB" id="A0A1X2GPN8"/>
<evidence type="ECO:0000313" key="15">
    <source>
        <dbReference type="Proteomes" id="UP000242146"/>
    </source>
</evidence>
<evidence type="ECO:0000256" key="8">
    <source>
        <dbReference type="ARBA" id="ARBA00023235"/>
    </source>
</evidence>
<sequence length="594" mass="67956">MDQRLQTIQQEIKGLDQQIAQLNQQRAKLQNEWQQILDQQRSQKAKAAKAALPDYQQQAFAWSPSLPLLALKHWHIEAFRPLQLAIINTALDRQRDLFVVLPTGGGKSLCYQLPALVEPGFTLVVSPLVSLINDQVYHLKEAGVPVASLTAASSKEHVKRIQDAMVDQHTPRLFKLLYVTPEKIANSKRFMAKLSQAYTHGFLDRIVIDEAHCCSQQGHDFRPDYKKLNVLRTVFPKVPIMALTATCPWHVMKDVLRILGMPLPQHENGTLVYSAPLYRPNLVYKVVPKPETADLVYQHMADWILENYKNCSGIIYCLTRKETSLIAGELYARSQGQIRCGVYHSDMTEEDKEETHAMWRRNQIHVVVATIAFGMGINHLQTRFILHHTIPKSIEGYYQESGRAGRDGKRAECLLYYRGQDVPRLASMAVTEVQGRDNLNAMVNYAQDYTTCRKILFETYFYNDADQWQIYGQHDGLVNETTPNEPCTICDNCSRDPTTVTTHDITKDTITLIYLLRALKQVNQRVTMAKLISAWKSRGLKALQVETLIQNQPLIRLPVNKQYTMAELENMVNFLIHQGYLQDDYHFTAYASIV</sequence>
<gene>
    <name evidence="14" type="ORF">DM01DRAFT_1333410</name>
</gene>
<dbReference type="PANTHER" id="PTHR13710:SF105">
    <property type="entry name" value="ATP-DEPENDENT DNA HELICASE Q1"/>
    <property type="match status" value="1"/>
</dbReference>
<dbReference type="InterPro" id="IPR001650">
    <property type="entry name" value="Helicase_C-like"/>
</dbReference>
<dbReference type="GO" id="GO:0000724">
    <property type="term" value="P:double-strand break repair via homologous recombination"/>
    <property type="evidence" value="ECO:0007669"/>
    <property type="project" value="TreeGrafter"/>
</dbReference>
<dbReference type="GO" id="GO:0016887">
    <property type="term" value="F:ATP hydrolysis activity"/>
    <property type="evidence" value="ECO:0007669"/>
    <property type="project" value="RHEA"/>
</dbReference>
<evidence type="ECO:0000256" key="9">
    <source>
        <dbReference type="ARBA" id="ARBA00034617"/>
    </source>
</evidence>
<comment type="catalytic activity">
    <reaction evidence="10">
        <text>ATP + H2O = ADP + phosphate + H(+)</text>
        <dbReference type="Rhea" id="RHEA:13065"/>
        <dbReference type="ChEBI" id="CHEBI:15377"/>
        <dbReference type="ChEBI" id="CHEBI:15378"/>
        <dbReference type="ChEBI" id="CHEBI:30616"/>
        <dbReference type="ChEBI" id="CHEBI:43474"/>
        <dbReference type="ChEBI" id="CHEBI:456216"/>
    </reaction>
</comment>
<dbReference type="SMART" id="SM00487">
    <property type="entry name" value="DEXDc"/>
    <property type="match status" value="1"/>
</dbReference>
<dbReference type="Pfam" id="PF00271">
    <property type="entry name" value="Helicase_C"/>
    <property type="match status" value="1"/>
</dbReference>
<keyword evidence="10" id="KW-0539">Nucleus</keyword>
<name>A0A1X2GPN8_9FUNG</name>
<reference evidence="14 15" key="1">
    <citation type="submission" date="2016-07" db="EMBL/GenBank/DDBJ databases">
        <title>Pervasive Adenine N6-methylation of Active Genes in Fungi.</title>
        <authorList>
            <consortium name="DOE Joint Genome Institute"/>
            <person name="Mondo S.J."/>
            <person name="Dannebaum R.O."/>
            <person name="Kuo R.C."/>
            <person name="Labutti K."/>
            <person name="Haridas S."/>
            <person name="Kuo A."/>
            <person name="Salamov A."/>
            <person name="Ahrendt S.R."/>
            <person name="Lipzen A."/>
            <person name="Sullivan W."/>
            <person name="Andreopoulos W.B."/>
            <person name="Clum A."/>
            <person name="Lindquist E."/>
            <person name="Daum C."/>
            <person name="Ramamoorthy G.K."/>
            <person name="Gryganskyi A."/>
            <person name="Culley D."/>
            <person name="Magnuson J.K."/>
            <person name="James T.Y."/>
            <person name="O'Malley M.A."/>
            <person name="Stajich J.E."/>
            <person name="Spatafora J.W."/>
            <person name="Visel A."/>
            <person name="Grigoriev I.V."/>
        </authorList>
    </citation>
    <scope>NUCLEOTIDE SEQUENCE [LARGE SCALE GENOMIC DNA]</scope>
    <source>
        <strain evidence="14 15">NRRL 3301</strain>
    </source>
</reference>
<evidence type="ECO:0000256" key="7">
    <source>
        <dbReference type="ARBA" id="ARBA00023125"/>
    </source>
</evidence>
<dbReference type="InterPro" id="IPR011545">
    <property type="entry name" value="DEAD/DEAH_box_helicase_dom"/>
</dbReference>
<dbReference type="Proteomes" id="UP000242146">
    <property type="component" value="Unassembled WGS sequence"/>
</dbReference>
<proteinExistence type="inferred from homology"/>
<dbReference type="GO" id="GO:0046872">
    <property type="term" value="F:metal ion binding"/>
    <property type="evidence" value="ECO:0007669"/>
    <property type="project" value="UniProtKB-KW"/>
</dbReference>
<dbReference type="SMART" id="SM00490">
    <property type="entry name" value="HELICc"/>
    <property type="match status" value="1"/>
</dbReference>
<keyword evidence="5 10" id="KW-0347">Helicase</keyword>
<evidence type="ECO:0000313" key="14">
    <source>
        <dbReference type="EMBL" id="ORX58793.1"/>
    </source>
</evidence>
<dbReference type="FunFam" id="3.40.50.300:FF:001456">
    <property type="entry name" value="ATP-dependent DNA helicase"/>
    <property type="match status" value="1"/>
</dbReference>
<dbReference type="InterPro" id="IPR032284">
    <property type="entry name" value="RecQ_Zn-bd"/>
</dbReference>
<evidence type="ECO:0000256" key="5">
    <source>
        <dbReference type="ARBA" id="ARBA00022806"/>
    </source>
</evidence>
<dbReference type="EMBL" id="MCGT01000006">
    <property type="protein sequence ID" value="ORX58793.1"/>
    <property type="molecule type" value="Genomic_DNA"/>
</dbReference>
<organism evidence="14 15">
    <name type="scientific">Hesseltinella vesiculosa</name>
    <dbReference type="NCBI Taxonomy" id="101127"/>
    <lineage>
        <taxon>Eukaryota</taxon>
        <taxon>Fungi</taxon>
        <taxon>Fungi incertae sedis</taxon>
        <taxon>Mucoromycota</taxon>
        <taxon>Mucoromycotina</taxon>
        <taxon>Mucoromycetes</taxon>
        <taxon>Mucorales</taxon>
        <taxon>Cunninghamellaceae</taxon>
        <taxon>Hesseltinella</taxon>
    </lineage>
</organism>
<dbReference type="GO" id="GO:0005524">
    <property type="term" value="F:ATP binding"/>
    <property type="evidence" value="ECO:0007669"/>
    <property type="project" value="UniProtKB-KW"/>
</dbReference>
<dbReference type="CDD" id="cd18794">
    <property type="entry name" value="SF2_C_RecQ"/>
    <property type="match status" value="1"/>
</dbReference>
<dbReference type="STRING" id="101127.A0A1X2GPN8"/>
<dbReference type="GO" id="GO:0005694">
    <property type="term" value="C:chromosome"/>
    <property type="evidence" value="ECO:0007669"/>
    <property type="project" value="TreeGrafter"/>
</dbReference>
<evidence type="ECO:0000256" key="11">
    <source>
        <dbReference type="SAM" id="Coils"/>
    </source>
</evidence>
<dbReference type="GO" id="GO:0005737">
    <property type="term" value="C:cytoplasm"/>
    <property type="evidence" value="ECO:0007669"/>
    <property type="project" value="TreeGrafter"/>
</dbReference>
<evidence type="ECO:0000259" key="13">
    <source>
        <dbReference type="PROSITE" id="PS51194"/>
    </source>
</evidence>
<keyword evidence="8" id="KW-0413">Isomerase</keyword>
<dbReference type="SUPFAM" id="SSF52540">
    <property type="entry name" value="P-loop containing nucleoside triphosphate hydrolases"/>
    <property type="match status" value="1"/>
</dbReference>
<dbReference type="PROSITE" id="PS51192">
    <property type="entry name" value="HELICASE_ATP_BIND_1"/>
    <property type="match status" value="1"/>
</dbReference>
<keyword evidence="6 10" id="KW-0067">ATP-binding</keyword>
<keyword evidence="15" id="KW-1185">Reference proteome</keyword>
<evidence type="ECO:0000256" key="3">
    <source>
        <dbReference type="ARBA" id="ARBA00022741"/>
    </source>
</evidence>
<dbReference type="GO" id="GO:0043138">
    <property type="term" value="F:3'-5' DNA helicase activity"/>
    <property type="evidence" value="ECO:0007669"/>
    <property type="project" value="UniProtKB-EC"/>
</dbReference>
<dbReference type="PROSITE" id="PS51194">
    <property type="entry name" value="HELICASE_CTER"/>
    <property type="match status" value="1"/>
</dbReference>
<comment type="caution">
    <text evidence="14">The sequence shown here is derived from an EMBL/GenBank/DDBJ whole genome shotgun (WGS) entry which is preliminary data.</text>
</comment>
<evidence type="ECO:0000259" key="12">
    <source>
        <dbReference type="PROSITE" id="PS51192"/>
    </source>
</evidence>
<evidence type="ECO:0000256" key="4">
    <source>
        <dbReference type="ARBA" id="ARBA00022801"/>
    </source>
</evidence>
<keyword evidence="2" id="KW-0479">Metal-binding</keyword>
<keyword evidence="7" id="KW-0238">DNA-binding</keyword>
<protein>
    <recommendedName>
        <fullName evidence="10">ATP-dependent DNA helicase</fullName>
        <ecNumber evidence="10">5.6.2.4</ecNumber>
    </recommendedName>
</protein>
<evidence type="ECO:0000256" key="1">
    <source>
        <dbReference type="ARBA" id="ARBA00005446"/>
    </source>
</evidence>
<keyword evidence="11" id="KW-0175">Coiled coil</keyword>
<dbReference type="InterPro" id="IPR027417">
    <property type="entry name" value="P-loop_NTPase"/>
</dbReference>
<dbReference type="Gene3D" id="3.40.50.300">
    <property type="entry name" value="P-loop containing nucleotide triphosphate hydrolases"/>
    <property type="match status" value="2"/>
</dbReference>
<dbReference type="InterPro" id="IPR014001">
    <property type="entry name" value="Helicase_ATP-bd"/>
</dbReference>
<comment type="subcellular location">
    <subcellularLocation>
        <location evidence="10">Nucleus</location>
    </subcellularLocation>
</comment>
<feature type="domain" description="Helicase C-terminal" evidence="13">
    <location>
        <begin position="303"/>
        <end position="450"/>
    </location>
</feature>
<dbReference type="Pfam" id="PF00270">
    <property type="entry name" value="DEAD"/>
    <property type="match status" value="1"/>
</dbReference>
<evidence type="ECO:0000256" key="10">
    <source>
        <dbReference type="RuleBase" id="RU364117"/>
    </source>
</evidence>
<accession>A0A1X2GPN8</accession>
<dbReference type="OrthoDB" id="10261556at2759"/>
<dbReference type="InterPro" id="IPR036388">
    <property type="entry name" value="WH-like_DNA-bd_sf"/>
</dbReference>
<feature type="domain" description="Helicase ATP-binding" evidence="12">
    <location>
        <begin position="88"/>
        <end position="265"/>
    </location>
</feature>
<dbReference type="InterPro" id="IPR004589">
    <property type="entry name" value="DNA_helicase_ATP-dep_RecQ"/>
</dbReference>
<dbReference type="Pfam" id="PF16124">
    <property type="entry name" value="RecQ_Zn_bind"/>
    <property type="match status" value="1"/>
</dbReference>
<keyword evidence="3 10" id="KW-0547">Nucleotide-binding</keyword>
<keyword evidence="4 10" id="KW-0378">Hydrolase</keyword>
<dbReference type="FunFam" id="3.40.50.300:FF:001389">
    <property type="entry name" value="ATP-dependent DNA helicase RecQ"/>
    <property type="match status" value="1"/>
</dbReference>
<comment type="similarity">
    <text evidence="1 10">Belongs to the helicase family. RecQ subfamily.</text>
</comment>
<dbReference type="PANTHER" id="PTHR13710">
    <property type="entry name" value="DNA HELICASE RECQ FAMILY MEMBER"/>
    <property type="match status" value="1"/>
</dbReference>
<dbReference type="GO" id="GO:0009378">
    <property type="term" value="F:four-way junction helicase activity"/>
    <property type="evidence" value="ECO:0007669"/>
    <property type="project" value="TreeGrafter"/>
</dbReference>